<gene>
    <name evidence="2" type="ORF">J2X26_000332</name>
</gene>
<name>A0ABU0E9U8_9CELL</name>
<feature type="signal peptide" evidence="1">
    <location>
        <begin position="1"/>
        <end position="23"/>
    </location>
</feature>
<protein>
    <submittedName>
        <fullName evidence="2">Uncharacterized protein</fullName>
    </submittedName>
</protein>
<dbReference type="EMBL" id="JAUSVB010000001">
    <property type="protein sequence ID" value="MDQ0372035.1"/>
    <property type="molecule type" value="Genomic_DNA"/>
</dbReference>
<proteinExistence type="predicted"/>
<dbReference type="Proteomes" id="UP001239626">
    <property type="component" value="Unassembled WGS sequence"/>
</dbReference>
<organism evidence="2 3">
    <name type="scientific">Cellulomonas humilata</name>
    <dbReference type="NCBI Taxonomy" id="144055"/>
    <lineage>
        <taxon>Bacteria</taxon>
        <taxon>Bacillati</taxon>
        <taxon>Actinomycetota</taxon>
        <taxon>Actinomycetes</taxon>
        <taxon>Micrococcales</taxon>
        <taxon>Cellulomonadaceae</taxon>
        <taxon>Cellulomonas</taxon>
    </lineage>
</organism>
<evidence type="ECO:0000313" key="3">
    <source>
        <dbReference type="Proteomes" id="UP001239626"/>
    </source>
</evidence>
<dbReference type="RefSeq" id="WP_307489258.1">
    <property type="nucleotide sequence ID" value="NZ_JAUSVB010000001.1"/>
</dbReference>
<evidence type="ECO:0000256" key="1">
    <source>
        <dbReference type="SAM" id="SignalP"/>
    </source>
</evidence>
<keyword evidence="3" id="KW-1185">Reference proteome</keyword>
<comment type="caution">
    <text evidence="2">The sequence shown here is derived from an EMBL/GenBank/DDBJ whole genome shotgun (WGS) entry which is preliminary data.</text>
</comment>
<reference evidence="2 3" key="1">
    <citation type="submission" date="2023-07" db="EMBL/GenBank/DDBJ databases">
        <title>Sorghum-associated microbial communities from plants grown in Nebraska, USA.</title>
        <authorList>
            <person name="Schachtman D."/>
        </authorList>
    </citation>
    <scope>NUCLEOTIDE SEQUENCE [LARGE SCALE GENOMIC DNA]</scope>
    <source>
        <strain evidence="2 3">BE332</strain>
    </source>
</reference>
<keyword evidence="1" id="KW-0732">Signal</keyword>
<accession>A0ABU0E9U8</accession>
<evidence type="ECO:0000313" key="2">
    <source>
        <dbReference type="EMBL" id="MDQ0372035.1"/>
    </source>
</evidence>
<feature type="chain" id="PRO_5045252137" evidence="1">
    <location>
        <begin position="24"/>
        <end position="41"/>
    </location>
</feature>
<sequence length="41" mass="4104">MKKQSIAIVLALAALSGVGGVIAPVTDDAQTFVQPCCKTGT</sequence>